<organism evidence="1 2">
    <name type="scientific">Chaenocephalus aceratus</name>
    <name type="common">Blackfin icefish</name>
    <name type="synonym">Chaenichthys aceratus</name>
    <dbReference type="NCBI Taxonomy" id="36190"/>
    <lineage>
        <taxon>Eukaryota</taxon>
        <taxon>Metazoa</taxon>
        <taxon>Chordata</taxon>
        <taxon>Craniata</taxon>
        <taxon>Vertebrata</taxon>
        <taxon>Euteleostomi</taxon>
        <taxon>Actinopterygii</taxon>
        <taxon>Neopterygii</taxon>
        <taxon>Teleostei</taxon>
        <taxon>Neoteleostei</taxon>
        <taxon>Acanthomorphata</taxon>
        <taxon>Eupercaria</taxon>
        <taxon>Perciformes</taxon>
        <taxon>Notothenioidei</taxon>
        <taxon>Channichthyidae</taxon>
        <taxon>Chaenocephalus</taxon>
    </lineage>
</organism>
<evidence type="ECO:0000313" key="1">
    <source>
        <dbReference type="EMBL" id="KAI4817582.1"/>
    </source>
</evidence>
<protein>
    <submittedName>
        <fullName evidence="1">Uncharacterized protein</fullName>
    </submittedName>
</protein>
<sequence>AGADGVCVNARTWASAAKAGMKQAAAPQEKARPSILQQIVTINRAKAAHNFPNKVPPYRAAAPMCRGPRPRYPNRFAGRGYNPAHQHFVAQAYRASCPTGFRCPRFPFQQGPVGGQYKTLIRDFITDSCICSIELSCFARQQARNCEKARGNRSKHSNV</sequence>
<feature type="non-terminal residue" evidence="1">
    <location>
        <position position="1"/>
    </location>
</feature>
<keyword evidence="2" id="KW-1185">Reference proteome</keyword>
<dbReference type="Proteomes" id="UP001057452">
    <property type="component" value="Chromosome 11"/>
</dbReference>
<proteinExistence type="predicted"/>
<gene>
    <name evidence="1" type="ORF">KUCAC02_010967</name>
</gene>
<reference evidence="1" key="1">
    <citation type="submission" date="2022-05" db="EMBL/GenBank/DDBJ databases">
        <title>Chromosome-level genome of Chaenocephalus aceratus.</title>
        <authorList>
            <person name="Park H."/>
        </authorList>
    </citation>
    <scope>NUCLEOTIDE SEQUENCE</scope>
    <source>
        <strain evidence="1">KU_202001</strain>
    </source>
</reference>
<comment type="caution">
    <text evidence="1">The sequence shown here is derived from an EMBL/GenBank/DDBJ whole genome shotgun (WGS) entry which is preliminary data.</text>
</comment>
<dbReference type="EMBL" id="CM043795">
    <property type="protein sequence ID" value="KAI4817582.1"/>
    <property type="molecule type" value="Genomic_DNA"/>
</dbReference>
<accession>A0ACB9WW38</accession>
<evidence type="ECO:0000313" key="2">
    <source>
        <dbReference type="Proteomes" id="UP001057452"/>
    </source>
</evidence>
<name>A0ACB9WW38_CHAAC</name>